<protein>
    <submittedName>
        <fullName evidence="3">Uncharacterized protein</fullName>
    </submittedName>
</protein>
<proteinExistence type="predicted"/>
<dbReference type="EMBL" id="JAPZBU010000012">
    <property type="protein sequence ID" value="KAJ5376821.1"/>
    <property type="molecule type" value="Genomic_DNA"/>
</dbReference>
<keyword evidence="2" id="KW-0812">Transmembrane</keyword>
<organism evidence="3 4">
    <name type="scientific">Penicillium cosmopolitanum</name>
    <dbReference type="NCBI Taxonomy" id="1131564"/>
    <lineage>
        <taxon>Eukaryota</taxon>
        <taxon>Fungi</taxon>
        <taxon>Dikarya</taxon>
        <taxon>Ascomycota</taxon>
        <taxon>Pezizomycotina</taxon>
        <taxon>Eurotiomycetes</taxon>
        <taxon>Eurotiomycetidae</taxon>
        <taxon>Eurotiales</taxon>
        <taxon>Aspergillaceae</taxon>
        <taxon>Penicillium</taxon>
    </lineage>
</organism>
<evidence type="ECO:0000256" key="1">
    <source>
        <dbReference type="SAM" id="MobiDB-lite"/>
    </source>
</evidence>
<reference evidence="3" key="2">
    <citation type="journal article" date="2023" name="IMA Fungus">
        <title>Comparative genomic study of the Penicillium genus elucidates a diverse pangenome and 15 lateral gene transfer events.</title>
        <authorList>
            <person name="Petersen C."/>
            <person name="Sorensen T."/>
            <person name="Nielsen M.R."/>
            <person name="Sondergaard T.E."/>
            <person name="Sorensen J.L."/>
            <person name="Fitzpatrick D.A."/>
            <person name="Frisvad J.C."/>
            <person name="Nielsen K.L."/>
        </authorList>
    </citation>
    <scope>NUCLEOTIDE SEQUENCE</scope>
    <source>
        <strain evidence="3">IBT 29677</strain>
    </source>
</reference>
<feature type="transmembrane region" description="Helical" evidence="2">
    <location>
        <begin position="197"/>
        <end position="220"/>
    </location>
</feature>
<name>A0A9W9SDV8_9EURO</name>
<feature type="compositionally biased region" description="Polar residues" evidence="1">
    <location>
        <begin position="246"/>
        <end position="260"/>
    </location>
</feature>
<evidence type="ECO:0000313" key="4">
    <source>
        <dbReference type="Proteomes" id="UP001147747"/>
    </source>
</evidence>
<reference evidence="3" key="1">
    <citation type="submission" date="2022-12" db="EMBL/GenBank/DDBJ databases">
        <authorList>
            <person name="Petersen C."/>
        </authorList>
    </citation>
    <scope>NUCLEOTIDE SEQUENCE</scope>
    <source>
        <strain evidence="3">IBT 29677</strain>
    </source>
</reference>
<accession>A0A9W9SDV8</accession>
<feature type="region of interest" description="Disordered" evidence="1">
    <location>
        <begin position="229"/>
        <end position="292"/>
    </location>
</feature>
<evidence type="ECO:0000313" key="3">
    <source>
        <dbReference type="EMBL" id="KAJ5376821.1"/>
    </source>
</evidence>
<comment type="caution">
    <text evidence="3">The sequence shown here is derived from an EMBL/GenBank/DDBJ whole genome shotgun (WGS) entry which is preliminary data.</text>
</comment>
<gene>
    <name evidence="3" type="ORF">N7509_013707</name>
</gene>
<dbReference type="GeneID" id="81377324"/>
<sequence length="292" mass="31234">MTTPTESALPLTTPFTFENCDPSLGPYSIITATTSTYSVWTDEYTYYGIDPKETGRACYPTGWDDFSSTYYSPATCPDGFTLDFATEVTSGTDIETQGTCCYSNFAIATAFPDRWNDWWPCVSDPINSSSNEYGDQTWIYTVAGSISIRWRSTDFTTTPTVPTATTPLRTTAVTILAKETSSSPVIEESGLPNGAKAGVGVGAAFGGIILLAGILGVFFLRRNRRNAHESHGTIDSGSSPEIKYATVSSGTPECSVSTEPSVAPQELHGSSWNPIASSAGDVHELPSTSPRV</sequence>
<keyword evidence="2" id="KW-0472">Membrane</keyword>
<dbReference type="AlphaFoldDB" id="A0A9W9SDV8"/>
<dbReference type="RefSeq" id="XP_056481851.1">
    <property type="nucleotide sequence ID" value="XM_056638344.1"/>
</dbReference>
<keyword evidence="4" id="KW-1185">Reference proteome</keyword>
<evidence type="ECO:0000256" key="2">
    <source>
        <dbReference type="SAM" id="Phobius"/>
    </source>
</evidence>
<dbReference type="Proteomes" id="UP001147747">
    <property type="component" value="Unassembled WGS sequence"/>
</dbReference>
<dbReference type="OrthoDB" id="5422304at2759"/>
<keyword evidence="2" id="KW-1133">Transmembrane helix</keyword>